<reference evidence="15" key="1">
    <citation type="submission" date="2022-11" db="UniProtKB">
        <authorList>
            <consortium name="EnsemblMetazoa"/>
        </authorList>
    </citation>
    <scope>IDENTIFICATION</scope>
</reference>
<dbReference type="OrthoDB" id="514335at2759"/>
<evidence type="ECO:0000313" key="16">
    <source>
        <dbReference type="Proteomes" id="UP000887568"/>
    </source>
</evidence>
<dbReference type="Proteomes" id="UP000887568">
    <property type="component" value="Unplaced"/>
</dbReference>
<organism evidence="15 16">
    <name type="scientific">Patiria miniata</name>
    <name type="common">Bat star</name>
    <name type="synonym">Asterina miniata</name>
    <dbReference type="NCBI Taxonomy" id="46514"/>
    <lineage>
        <taxon>Eukaryota</taxon>
        <taxon>Metazoa</taxon>
        <taxon>Echinodermata</taxon>
        <taxon>Eleutherozoa</taxon>
        <taxon>Asterozoa</taxon>
        <taxon>Asteroidea</taxon>
        <taxon>Valvatacea</taxon>
        <taxon>Valvatida</taxon>
        <taxon>Asterinidae</taxon>
        <taxon>Patiria</taxon>
    </lineage>
</organism>
<accession>A0A914BA58</accession>
<keyword evidence="9" id="KW-0675">Receptor</keyword>
<dbReference type="GO" id="GO:0005737">
    <property type="term" value="C:cytoplasm"/>
    <property type="evidence" value="ECO:0007669"/>
    <property type="project" value="TreeGrafter"/>
</dbReference>
<dbReference type="GeneID" id="119740916"/>
<dbReference type="PANTHER" id="PTHR11923">
    <property type="entry name" value="SCAVENGER RECEPTOR CLASS B TYPE-1 SR-B1"/>
    <property type="match status" value="1"/>
</dbReference>
<dbReference type="PRINTS" id="PR01610">
    <property type="entry name" value="CD36ANTIGEN"/>
</dbReference>
<proteinExistence type="inferred from homology"/>
<keyword evidence="7 14" id="KW-0472">Membrane</keyword>
<comment type="subcellular location">
    <subcellularLocation>
        <location evidence="2">Cell membrane</location>
        <topology evidence="2">Multi-pass membrane protein</topology>
    </subcellularLocation>
    <subcellularLocation>
        <location evidence="1">Membrane</location>
        <location evidence="1">Caveola</location>
        <topology evidence="1">Multi-pass membrane protein</topology>
    </subcellularLocation>
</comment>
<evidence type="ECO:0000256" key="10">
    <source>
        <dbReference type="ARBA" id="ARBA00023180"/>
    </source>
</evidence>
<feature type="compositionally biased region" description="Polar residues" evidence="13">
    <location>
        <begin position="500"/>
        <end position="515"/>
    </location>
</feature>
<evidence type="ECO:0000256" key="2">
    <source>
        <dbReference type="ARBA" id="ARBA00004651"/>
    </source>
</evidence>
<dbReference type="GO" id="GO:0005901">
    <property type="term" value="C:caveola"/>
    <property type="evidence" value="ECO:0007669"/>
    <property type="project" value="UniProtKB-SubCell"/>
</dbReference>
<comment type="similarity">
    <text evidence="3">Belongs to the CD36 family.</text>
</comment>
<protein>
    <recommendedName>
        <fullName evidence="11">Scavenger receptor class B member 1</fullName>
    </recommendedName>
    <alternativeName>
        <fullName evidence="12">SR-BI</fullName>
    </alternativeName>
</protein>
<dbReference type="InterPro" id="IPR002159">
    <property type="entry name" value="CD36_fam"/>
</dbReference>
<evidence type="ECO:0000256" key="4">
    <source>
        <dbReference type="ARBA" id="ARBA00022475"/>
    </source>
</evidence>
<feature type="region of interest" description="Disordered" evidence="13">
    <location>
        <begin position="490"/>
        <end position="520"/>
    </location>
</feature>
<dbReference type="AlphaFoldDB" id="A0A914BA58"/>
<feature type="transmembrane region" description="Helical" evidence="14">
    <location>
        <begin position="450"/>
        <end position="475"/>
    </location>
</feature>
<dbReference type="EnsemblMetazoa" id="XM_038216394.1">
    <property type="protein sequence ID" value="XP_038072322.1"/>
    <property type="gene ID" value="LOC119740916"/>
</dbReference>
<evidence type="ECO:0000256" key="7">
    <source>
        <dbReference type="ARBA" id="ARBA00023136"/>
    </source>
</evidence>
<evidence type="ECO:0000256" key="13">
    <source>
        <dbReference type="SAM" id="MobiDB-lite"/>
    </source>
</evidence>
<feature type="transmembrane region" description="Helical" evidence="14">
    <location>
        <begin position="15"/>
        <end position="37"/>
    </location>
</feature>
<keyword evidence="5 14" id="KW-0812">Transmembrane</keyword>
<evidence type="ECO:0000256" key="6">
    <source>
        <dbReference type="ARBA" id="ARBA00022989"/>
    </source>
</evidence>
<sequence length="546" mass="61407">MTVAKVAHKLRTRTFVIVMVIGVLMVLIGAVAIPLGFKALMDSILDQMMVISPKSPIYPEWQDPTLPIYTRFYFFDLQNPDEVLQGAKPSVVEIGPYSYKMSLPRENITFNPNSTVTSIQPYTYVFDRSQSVGDENDTFMTTNMPFWSTAYFVRDAGSLIQFGLAAFMDLVGEKPFMPLTVNQLVWGYDEPLFEWVHQNVPEFPLPPGFETQFGFLLGRNNTDLGVYTSFTGVEDKLLVNHIDKFNGRSNLTYWKSESANMINGTDGMMYHMGIEEDEVLYLFHPDLCRSMPYTFVQDDVLEGVPLKMFGVAPWAYQNSSTYPLNKGFNITTDDVPRGLMRVDPCRFETPIALSNPHFFDGDPSLAGGVDGLSPNADRHRNYFSIEPILGMPFKLRMRLQINQYVQQVSGVWQTANVKTMYMPGFWFEEDVTANEEVIGYYDTGIKLTGIIALVMQYLSIVIGASLIIAFLLVGLCKLVTKPKKSILSADRDAVPPPVPDTSSYQPTSNTETLHSASPKELEEANAATYESVHVYDNSINLTEQSD</sequence>
<dbReference type="RefSeq" id="XP_038072322.1">
    <property type="nucleotide sequence ID" value="XM_038216394.1"/>
</dbReference>
<evidence type="ECO:0000256" key="3">
    <source>
        <dbReference type="ARBA" id="ARBA00010532"/>
    </source>
</evidence>
<dbReference type="GO" id="GO:0005044">
    <property type="term" value="F:scavenger receptor activity"/>
    <property type="evidence" value="ECO:0007669"/>
    <property type="project" value="TreeGrafter"/>
</dbReference>
<evidence type="ECO:0000256" key="1">
    <source>
        <dbReference type="ARBA" id="ARBA00004189"/>
    </source>
</evidence>
<evidence type="ECO:0000256" key="11">
    <source>
        <dbReference type="ARBA" id="ARBA00040821"/>
    </source>
</evidence>
<evidence type="ECO:0000256" key="5">
    <source>
        <dbReference type="ARBA" id="ARBA00022692"/>
    </source>
</evidence>
<keyword evidence="4" id="KW-1003">Cell membrane</keyword>
<dbReference type="OMA" id="FFNDQLC"/>
<keyword evidence="8" id="KW-1015">Disulfide bond</keyword>
<dbReference type="PRINTS" id="PR01609">
    <property type="entry name" value="CD36FAMILY"/>
</dbReference>
<evidence type="ECO:0000256" key="14">
    <source>
        <dbReference type="SAM" id="Phobius"/>
    </source>
</evidence>
<evidence type="ECO:0000256" key="8">
    <source>
        <dbReference type="ARBA" id="ARBA00023157"/>
    </source>
</evidence>
<dbReference type="Pfam" id="PF01130">
    <property type="entry name" value="CD36"/>
    <property type="match status" value="1"/>
</dbReference>
<evidence type="ECO:0000256" key="12">
    <source>
        <dbReference type="ARBA" id="ARBA00042244"/>
    </source>
</evidence>
<evidence type="ECO:0000313" key="15">
    <source>
        <dbReference type="EnsemblMetazoa" id="XP_038072322.1"/>
    </source>
</evidence>
<dbReference type="InterPro" id="IPR005428">
    <property type="entry name" value="CD36/SCARB1/SNMP1"/>
</dbReference>
<keyword evidence="10" id="KW-0325">Glycoprotein</keyword>
<keyword evidence="6 14" id="KW-1133">Transmembrane helix</keyword>
<keyword evidence="16" id="KW-1185">Reference proteome</keyword>
<name>A0A914BA58_PATMI</name>
<evidence type="ECO:0000256" key="9">
    <source>
        <dbReference type="ARBA" id="ARBA00023170"/>
    </source>
</evidence>
<dbReference type="PANTHER" id="PTHR11923:SF110">
    <property type="entry name" value="SCAVENGER RECEPTOR CLASS B MEMBER 1"/>
    <property type="match status" value="1"/>
</dbReference>